<dbReference type="InterPro" id="IPR001487">
    <property type="entry name" value="Bromodomain"/>
</dbReference>
<reference evidence="5 6" key="1">
    <citation type="submission" date="2021-07" db="EMBL/GenBank/DDBJ databases">
        <title>The Aristolochia fimbriata genome: insights into angiosperm evolution, floral development and chemical biosynthesis.</title>
        <authorList>
            <person name="Jiao Y."/>
        </authorList>
    </citation>
    <scope>NUCLEOTIDE SEQUENCE [LARGE SCALE GENOMIC DNA]</scope>
    <source>
        <strain evidence="5">IBCAS-2021</strain>
        <tissue evidence="5">Leaf</tissue>
    </source>
</reference>
<dbReference type="AlphaFoldDB" id="A0AAV7F887"/>
<name>A0AAV7F887_ARIFI</name>
<feature type="compositionally biased region" description="Basic and acidic residues" evidence="3">
    <location>
        <begin position="61"/>
        <end position="78"/>
    </location>
</feature>
<feature type="compositionally biased region" description="Low complexity" evidence="3">
    <location>
        <begin position="99"/>
        <end position="118"/>
    </location>
</feature>
<feature type="compositionally biased region" description="Basic and acidic residues" evidence="3">
    <location>
        <begin position="495"/>
        <end position="516"/>
    </location>
</feature>
<feature type="domain" description="Bromo" evidence="4">
    <location>
        <begin position="214"/>
        <end position="287"/>
    </location>
</feature>
<feature type="region of interest" description="Disordered" evidence="3">
    <location>
        <begin position="1"/>
        <end position="128"/>
    </location>
</feature>
<feature type="compositionally biased region" description="Basic and acidic residues" evidence="3">
    <location>
        <begin position="437"/>
        <end position="451"/>
    </location>
</feature>
<dbReference type="SMART" id="SM00297">
    <property type="entry name" value="BROMO"/>
    <property type="match status" value="1"/>
</dbReference>
<evidence type="ECO:0000256" key="3">
    <source>
        <dbReference type="SAM" id="MobiDB-lite"/>
    </source>
</evidence>
<evidence type="ECO:0000313" key="5">
    <source>
        <dbReference type="EMBL" id="KAG9456981.1"/>
    </source>
</evidence>
<proteinExistence type="predicted"/>
<keyword evidence="6" id="KW-1185">Reference proteome</keyword>
<feature type="compositionally biased region" description="Low complexity" evidence="3">
    <location>
        <begin position="452"/>
        <end position="465"/>
    </location>
</feature>
<dbReference type="SUPFAM" id="SSF47370">
    <property type="entry name" value="Bromodomain"/>
    <property type="match status" value="1"/>
</dbReference>
<feature type="region of interest" description="Disordered" evidence="3">
    <location>
        <begin position="427"/>
        <end position="516"/>
    </location>
</feature>
<accession>A0AAV7F887</accession>
<feature type="compositionally biased region" description="Basic residues" evidence="3">
    <location>
        <begin position="1"/>
        <end position="19"/>
    </location>
</feature>
<evidence type="ECO:0000256" key="2">
    <source>
        <dbReference type="PROSITE-ProRule" id="PRU00035"/>
    </source>
</evidence>
<dbReference type="InterPro" id="IPR018359">
    <property type="entry name" value="Bromodomain_CS"/>
</dbReference>
<feature type="compositionally biased region" description="Acidic residues" evidence="3">
    <location>
        <begin position="35"/>
        <end position="46"/>
    </location>
</feature>
<organism evidence="5 6">
    <name type="scientific">Aristolochia fimbriata</name>
    <name type="common">White veined hardy Dutchman's pipe vine</name>
    <dbReference type="NCBI Taxonomy" id="158543"/>
    <lineage>
        <taxon>Eukaryota</taxon>
        <taxon>Viridiplantae</taxon>
        <taxon>Streptophyta</taxon>
        <taxon>Embryophyta</taxon>
        <taxon>Tracheophyta</taxon>
        <taxon>Spermatophyta</taxon>
        <taxon>Magnoliopsida</taxon>
        <taxon>Magnoliidae</taxon>
        <taxon>Piperales</taxon>
        <taxon>Aristolochiaceae</taxon>
        <taxon>Aristolochia</taxon>
    </lineage>
</organism>
<dbReference type="EMBL" id="JAINDJ010000002">
    <property type="protein sequence ID" value="KAG9456981.1"/>
    <property type="molecule type" value="Genomic_DNA"/>
</dbReference>
<dbReference type="PROSITE" id="PS00633">
    <property type="entry name" value="BROMODOMAIN_1"/>
    <property type="match status" value="1"/>
</dbReference>
<keyword evidence="1 2" id="KW-0103">Bromodomain</keyword>
<dbReference type="PROSITE" id="PS50014">
    <property type="entry name" value="BROMODOMAIN_2"/>
    <property type="match status" value="1"/>
</dbReference>
<comment type="caution">
    <text evidence="5">The sequence shown here is derived from an EMBL/GenBank/DDBJ whole genome shotgun (WGS) entry which is preliminary data.</text>
</comment>
<dbReference type="Gene3D" id="1.20.920.10">
    <property type="entry name" value="Bromodomain-like"/>
    <property type="match status" value="1"/>
</dbReference>
<gene>
    <name evidence="5" type="ORF">H6P81_001489</name>
</gene>
<dbReference type="PANTHER" id="PTHR47809:SF2">
    <property type="entry name" value="DNA-BINDING BROMODOMAIN-CONTAINING PROTEIN"/>
    <property type="match status" value="1"/>
</dbReference>
<feature type="region of interest" description="Disordered" evidence="3">
    <location>
        <begin position="308"/>
        <end position="400"/>
    </location>
</feature>
<dbReference type="Proteomes" id="UP000825729">
    <property type="component" value="Unassembled WGS sequence"/>
</dbReference>
<dbReference type="InterPro" id="IPR036427">
    <property type="entry name" value="Bromodomain-like_sf"/>
</dbReference>
<protein>
    <recommendedName>
        <fullName evidence="4">Bromo domain-containing protein</fullName>
    </recommendedName>
</protein>
<evidence type="ECO:0000259" key="4">
    <source>
        <dbReference type="PROSITE" id="PS50014"/>
    </source>
</evidence>
<dbReference type="PANTHER" id="PTHR47809">
    <property type="entry name" value="DNA-BINDING BROMODOMAIN-CONTAINING PROTEIN"/>
    <property type="match status" value="1"/>
</dbReference>
<evidence type="ECO:0000256" key="1">
    <source>
        <dbReference type="ARBA" id="ARBA00023117"/>
    </source>
</evidence>
<feature type="compositionally biased region" description="Basic and acidic residues" evidence="3">
    <location>
        <begin position="478"/>
        <end position="488"/>
    </location>
</feature>
<dbReference type="Pfam" id="PF00439">
    <property type="entry name" value="Bromodomain"/>
    <property type="match status" value="1"/>
</dbReference>
<feature type="compositionally biased region" description="Basic and acidic residues" evidence="3">
    <location>
        <begin position="309"/>
        <end position="337"/>
    </location>
</feature>
<dbReference type="PRINTS" id="PR00503">
    <property type="entry name" value="BROMODOMAIN"/>
</dbReference>
<sequence>MKRRRGSKAGDKKGKKKKLTVVANHPASNFTSSNAEDDLGSDYVDDDQQHTSLEADMPSHGPDKVNNDTDCQGYRDRNVLQSGHGRVKVKLKSSKALESQRTCSDTQTQSDTDKSSQQVASERHGEIVEKKDIRSNLQSEPVVFSGSSLRKVSTVKIRASGGLASQVHDDRGNLPFDNENTPDSHVKELKLPQLNYRFNEKELNTALGVIKKIMKMDAAEPFNVPVNPVALGIPDYFDIIETPMDFGTICHNIEHGSKYRNSEDIFKDVQIIWENCHRYNNKGDYILDLMKRVKKNFNKHWMAAGLHSDSTKRSNDVSSDHDSGTLDTMHLDDDRRRGNALVEPFGRKTNTMKSELEIGGSPSLDGRSNGASSIQMKGAVPSSQEKKIPKGVLKQKKKGRHGIDLHKSDCLCAVCVVRRRKRERFAQMAQTQVSEQGDAKPSPEFKQEEKSTSSSQYSASVSRNSETPVCYDLETDTEDHRHEFKLETPDQDSSLQEKQEMSENEGETQKEDWEEKPSGHFLIKGSNAQNVSQGSQDLDIKDEIPACNDAAICDHEEGAQKLEESSKKCNDTQLINRLLHYENPEIMHLCGMLFPSNPRSGWSGPHSLINHDMPSNDTPINSAIAMFMK</sequence>
<evidence type="ECO:0000313" key="6">
    <source>
        <dbReference type="Proteomes" id="UP000825729"/>
    </source>
</evidence>